<keyword evidence="6" id="KW-1185">Reference proteome</keyword>
<comment type="caution">
    <text evidence="5">The sequence shown here is derived from an EMBL/GenBank/DDBJ whole genome shotgun (WGS) entry which is preliminary data.</text>
</comment>
<evidence type="ECO:0000256" key="2">
    <source>
        <dbReference type="ARBA" id="ARBA00023125"/>
    </source>
</evidence>
<dbReference type="AlphaFoldDB" id="A0A4R6YWI6"/>
<dbReference type="Gene3D" id="1.10.10.60">
    <property type="entry name" value="Homeodomain-like"/>
    <property type="match status" value="2"/>
</dbReference>
<organism evidence="5 6">
    <name type="scientific">Tahibacter aquaticus</name>
    <dbReference type="NCBI Taxonomy" id="520092"/>
    <lineage>
        <taxon>Bacteria</taxon>
        <taxon>Pseudomonadati</taxon>
        <taxon>Pseudomonadota</taxon>
        <taxon>Gammaproteobacteria</taxon>
        <taxon>Lysobacterales</taxon>
        <taxon>Rhodanobacteraceae</taxon>
        <taxon>Tahibacter</taxon>
    </lineage>
</organism>
<reference evidence="5 6" key="1">
    <citation type="submission" date="2019-03" db="EMBL/GenBank/DDBJ databases">
        <title>Genomic Encyclopedia of Type Strains, Phase IV (KMG-IV): sequencing the most valuable type-strain genomes for metagenomic binning, comparative biology and taxonomic classification.</title>
        <authorList>
            <person name="Goeker M."/>
        </authorList>
    </citation>
    <scope>NUCLEOTIDE SEQUENCE [LARGE SCALE GENOMIC DNA]</scope>
    <source>
        <strain evidence="5 6">DSM 21667</strain>
    </source>
</reference>
<evidence type="ECO:0000313" key="6">
    <source>
        <dbReference type="Proteomes" id="UP000295293"/>
    </source>
</evidence>
<dbReference type="InterPro" id="IPR050204">
    <property type="entry name" value="AraC_XylS_family_regulators"/>
</dbReference>
<dbReference type="PANTHER" id="PTHR46796">
    <property type="entry name" value="HTH-TYPE TRANSCRIPTIONAL ACTIVATOR RHAS-RELATED"/>
    <property type="match status" value="1"/>
</dbReference>
<dbReference type="RefSeq" id="WP_166654072.1">
    <property type="nucleotide sequence ID" value="NZ_SNZH01000007.1"/>
</dbReference>
<gene>
    <name evidence="5" type="ORF">DFR29_107206</name>
</gene>
<dbReference type="SUPFAM" id="SSF46689">
    <property type="entry name" value="Homeodomain-like"/>
    <property type="match status" value="2"/>
</dbReference>
<sequence length="313" mass="34728">MNCVHWRHEGNAAFPSWRDRDDYLERFGPRALIWVGDLREAHSWGWTPPALCIALRGRVHVDNRGCSVELGASDVLLTEGGNGLRMEAAGGEARVAVLWLAPATLRGRASIDPLPAFFAQDVELATSLGRLAQSTQDLSIDMHAALDLVLGQLSRRQQELGKALADCPGRSERHRRQLYARLLRAKHVIDHGQAVPLDLAALAQVASLSPSHFLRLFHRVFGASPHRYLVQQRMLRARRMVVETSVPIGTIAQRMGFINRCAFARLFKQQFGTPATRLRRMALLQARASVTRAFGVLGTNGTRIAYSHQPEAA</sequence>
<dbReference type="InterPro" id="IPR018060">
    <property type="entry name" value="HTH_AraC"/>
</dbReference>
<dbReference type="EMBL" id="SNZH01000007">
    <property type="protein sequence ID" value="TDR43194.1"/>
    <property type="molecule type" value="Genomic_DNA"/>
</dbReference>
<dbReference type="InterPro" id="IPR009057">
    <property type="entry name" value="Homeodomain-like_sf"/>
</dbReference>
<dbReference type="Proteomes" id="UP000295293">
    <property type="component" value="Unassembled WGS sequence"/>
</dbReference>
<feature type="domain" description="HTH araC/xylS-type" evidence="4">
    <location>
        <begin position="183"/>
        <end position="281"/>
    </location>
</feature>
<dbReference type="GO" id="GO:0003700">
    <property type="term" value="F:DNA-binding transcription factor activity"/>
    <property type="evidence" value="ECO:0007669"/>
    <property type="project" value="InterPro"/>
</dbReference>
<accession>A0A4R6YWI6</accession>
<evidence type="ECO:0000256" key="1">
    <source>
        <dbReference type="ARBA" id="ARBA00023015"/>
    </source>
</evidence>
<dbReference type="SMART" id="SM00342">
    <property type="entry name" value="HTH_ARAC"/>
    <property type="match status" value="1"/>
</dbReference>
<keyword evidence="1" id="KW-0805">Transcription regulation</keyword>
<dbReference type="PROSITE" id="PS01124">
    <property type="entry name" value="HTH_ARAC_FAMILY_2"/>
    <property type="match status" value="1"/>
</dbReference>
<dbReference type="GO" id="GO:0043565">
    <property type="term" value="F:sequence-specific DNA binding"/>
    <property type="evidence" value="ECO:0007669"/>
    <property type="project" value="InterPro"/>
</dbReference>
<evidence type="ECO:0000259" key="4">
    <source>
        <dbReference type="PROSITE" id="PS01124"/>
    </source>
</evidence>
<name>A0A4R6YWI6_9GAMM</name>
<dbReference type="PROSITE" id="PS00041">
    <property type="entry name" value="HTH_ARAC_FAMILY_1"/>
    <property type="match status" value="1"/>
</dbReference>
<evidence type="ECO:0000256" key="3">
    <source>
        <dbReference type="ARBA" id="ARBA00023163"/>
    </source>
</evidence>
<proteinExistence type="predicted"/>
<dbReference type="InterPro" id="IPR018062">
    <property type="entry name" value="HTH_AraC-typ_CS"/>
</dbReference>
<evidence type="ECO:0000313" key="5">
    <source>
        <dbReference type="EMBL" id="TDR43194.1"/>
    </source>
</evidence>
<dbReference type="Pfam" id="PF12833">
    <property type="entry name" value="HTH_18"/>
    <property type="match status" value="1"/>
</dbReference>
<keyword evidence="2" id="KW-0238">DNA-binding</keyword>
<protein>
    <submittedName>
        <fullName evidence="5">Helix-turn-helix protein</fullName>
    </submittedName>
</protein>
<keyword evidence="3" id="KW-0804">Transcription</keyword>